<organism evidence="4 5">
    <name type="scientific">Corchorus olitorius</name>
    <dbReference type="NCBI Taxonomy" id="93759"/>
    <lineage>
        <taxon>Eukaryota</taxon>
        <taxon>Viridiplantae</taxon>
        <taxon>Streptophyta</taxon>
        <taxon>Embryophyta</taxon>
        <taxon>Tracheophyta</taxon>
        <taxon>Spermatophyta</taxon>
        <taxon>Magnoliopsida</taxon>
        <taxon>eudicotyledons</taxon>
        <taxon>Gunneridae</taxon>
        <taxon>Pentapetalae</taxon>
        <taxon>rosids</taxon>
        <taxon>malvids</taxon>
        <taxon>Malvales</taxon>
        <taxon>Malvaceae</taxon>
        <taxon>Grewioideae</taxon>
        <taxon>Apeibeae</taxon>
        <taxon>Corchorus</taxon>
    </lineage>
</organism>
<dbReference type="AlphaFoldDB" id="A0A1R3JXU3"/>
<comment type="function">
    <text evidence="2">PPIases accelerate the folding of proteins. It catalyzes the cis-trans isomerization of proline imidic peptide bonds in oligopeptides.</text>
</comment>
<dbReference type="InterPro" id="IPR029000">
    <property type="entry name" value="Cyclophilin-like_dom_sf"/>
</dbReference>
<dbReference type="Gene3D" id="2.40.100.10">
    <property type="entry name" value="Cyclophilin-like"/>
    <property type="match status" value="1"/>
</dbReference>
<reference evidence="5" key="1">
    <citation type="submission" date="2013-09" db="EMBL/GenBank/DDBJ databases">
        <title>Corchorus olitorius genome sequencing.</title>
        <authorList>
            <person name="Alam M."/>
            <person name="Haque M.S."/>
            <person name="Islam M.S."/>
            <person name="Emdad E.M."/>
            <person name="Islam M.M."/>
            <person name="Ahmed B."/>
            <person name="Halim A."/>
            <person name="Hossen Q.M.M."/>
            <person name="Hossain M.Z."/>
            <person name="Ahmed R."/>
            <person name="Khan M.M."/>
            <person name="Islam R."/>
            <person name="Rashid M.M."/>
            <person name="Khan S.A."/>
            <person name="Rahman M.S."/>
            <person name="Alam M."/>
            <person name="Yahiya A.S."/>
            <person name="Khan M.S."/>
            <person name="Azam M.S."/>
            <person name="Haque T."/>
            <person name="Lashkar M.Z.H."/>
            <person name="Akhand A.I."/>
            <person name="Morshed G."/>
            <person name="Roy S."/>
            <person name="Uddin K.S."/>
            <person name="Rabeya T."/>
            <person name="Hossain A.S."/>
            <person name="Chowdhury A."/>
            <person name="Snigdha A.R."/>
            <person name="Mortoza M.S."/>
            <person name="Matin S.A."/>
            <person name="Hoque S.M.E."/>
            <person name="Islam M.K."/>
            <person name="Roy D.K."/>
            <person name="Haider R."/>
            <person name="Moosa M.M."/>
            <person name="Elias S.M."/>
            <person name="Hasan A.M."/>
            <person name="Jahan S."/>
            <person name="Shafiuddin M."/>
            <person name="Mahmood N."/>
            <person name="Shommy N.S."/>
        </authorList>
    </citation>
    <scope>NUCLEOTIDE SEQUENCE [LARGE SCALE GENOMIC DNA]</scope>
    <source>
        <strain evidence="5">cv. O-4</strain>
    </source>
</reference>
<comment type="caution">
    <text evidence="4">The sequence shown here is derived from an EMBL/GenBank/DDBJ whole genome shotgun (WGS) entry which is preliminary data.</text>
</comment>
<dbReference type="Proteomes" id="UP000187203">
    <property type="component" value="Unassembled WGS sequence"/>
</dbReference>
<keyword evidence="5" id="KW-1185">Reference proteome</keyword>
<comment type="catalytic activity">
    <reaction evidence="2">
        <text>[protein]-peptidylproline (omega=180) = [protein]-peptidylproline (omega=0)</text>
        <dbReference type="Rhea" id="RHEA:16237"/>
        <dbReference type="Rhea" id="RHEA-COMP:10747"/>
        <dbReference type="Rhea" id="RHEA-COMP:10748"/>
        <dbReference type="ChEBI" id="CHEBI:83833"/>
        <dbReference type="ChEBI" id="CHEBI:83834"/>
        <dbReference type="EC" id="5.2.1.8"/>
    </reaction>
</comment>
<dbReference type="GO" id="GO:0016018">
    <property type="term" value="F:cyclosporin A binding"/>
    <property type="evidence" value="ECO:0007669"/>
    <property type="project" value="TreeGrafter"/>
</dbReference>
<dbReference type="PROSITE" id="PS50072">
    <property type="entry name" value="CSA_PPIASE_2"/>
    <property type="match status" value="1"/>
</dbReference>
<dbReference type="EMBL" id="AWUE01015091">
    <property type="protein sequence ID" value="OMO99635.1"/>
    <property type="molecule type" value="Genomic_DNA"/>
</dbReference>
<dbReference type="SUPFAM" id="SSF50891">
    <property type="entry name" value="Cyclophilin-like"/>
    <property type="match status" value="1"/>
</dbReference>
<dbReference type="STRING" id="93759.A0A1R3JXU3"/>
<feature type="domain" description="PPIase cyclophilin-type" evidence="3">
    <location>
        <begin position="17"/>
        <end position="97"/>
    </location>
</feature>
<name>A0A1R3JXU3_9ROSI</name>
<dbReference type="GO" id="GO:0005737">
    <property type="term" value="C:cytoplasm"/>
    <property type="evidence" value="ECO:0007669"/>
    <property type="project" value="TreeGrafter"/>
</dbReference>
<comment type="similarity">
    <text evidence="1 2">Belongs to the cyclophilin-type PPIase family.</text>
</comment>
<keyword evidence="2" id="KW-0697">Rotamase</keyword>
<dbReference type="EC" id="5.2.1.8" evidence="2"/>
<evidence type="ECO:0000256" key="2">
    <source>
        <dbReference type="RuleBase" id="RU363019"/>
    </source>
</evidence>
<evidence type="ECO:0000313" key="4">
    <source>
        <dbReference type="EMBL" id="OMO99635.1"/>
    </source>
</evidence>
<gene>
    <name evidence="4" type="ORF">COLO4_13182</name>
</gene>
<dbReference type="GO" id="GO:0003755">
    <property type="term" value="F:peptidyl-prolyl cis-trans isomerase activity"/>
    <property type="evidence" value="ECO:0007669"/>
    <property type="project" value="UniProtKB-UniRule"/>
</dbReference>
<dbReference type="PANTHER" id="PTHR11071">
    <property type="entry name" value="PEPTIDYL-PROLYL CIS-TRANS ISOMERASE"/>
    <property type="match status" value="1"/>
</dbReference>
<keyword evidence="2" id="KW-0413">Isomerase</keyword>
<protein>
    <recommendedName>
        <fullName evidence="2">Peptidyl-prolyl cis-trans isomerase</fullName>
        <shortName evidence="2">PPIase</shortName>
        <ecNumber evidence="2">5.2.1.8</ecNumber>
    </recommendedName>
</protein>
<dbReference type="GO" id="GO:0006457">
    <property type="term" value="P:protein folding"/>
    <property type="evidence" value="ECO:0007669"/>
    <property type="project" value="TreeGrafter"/>
</dbReference>
<dbReference type="InterPro" id="IPR002130">
    <property type="entry name" value="Cyclophilin-type_PPIase_dom"/>
</dbReference>
<proteinExistence type="inferred from homology"/>
<dbReference type="OrthoDB" id="1166594at2759"/>
<dbReference type="PRINTS" id="PR00153">
    <property type="entry name" value="CSAPPISMRASE"/>
</dbReference>
<evidence type="ECO:0000256" key="1">
    <source>
        <dbReference type="ARBA" id="ARBA00007365"/>
    </source>
</evidence>
<accession>A0A1R3JXU3</accession>
<evidence type="ECO:0000313" key="5">
    <source>
        <dbReference type="Proteomes" id="UP000187203"/>
    </source>
</evidence>
<sequence>MIFDRFWRRKGIFLITDDNPMLKHDEPFLLTTATTDGKNTIGSQFYITFKELPNLDGNNIVFGNVLQGTDTIKKIEDVPADGSGKPERLVIITACGSLPETNSEIPFLTQKTEVCVTPETERRTYEETPSS</sequence>
<dbReference type="Pfam" id="PF00160">
    <property type="entry name" value="Pro_isomerase"/>
    <property type="match status" value="1"/>
</dbReference>
<evidence type="ECO:0000259" key="3">
    <source>
        <dbReference type="PROSITE" id="PS50072"/>
    </source>
</evidence>
<dbReference type="PANTHER" id="PTHR11071:SF447">
    <property type="entry name" value="PEPTIDYL-PROLYL CIS-TRANS ISOMERASE CYP63"/>
    <property type="match status" value="1"/>
</dbReference>